<dbReference type="Gene3D" id="2.130.10.10">
    <property type="entry name" value="YVTN repeat-like/Quinoprotein amine dehydrogenase"/>
    <property type="match status" value="1"/>
</dbReference>
<accession>A0A1Y3BL65</accession>
<dbReference type="InterPro" id="IPR015943">
    <property type="entry name" value="WD40/YVTN_repeat-like_dom_sf"/>
</dbReference>
<dbReference type="Proteomes" id="UP000194236">
    <property type="component" value="Unassembled WGS sequence"/>
</dbReference>
<evidence type="ECO:0000313" key="3">
    <source>
        <dbReference type="Proteomes" id="UP000194236"/>
    </source>
</evidence>
<name>A0A1Y3BL65_EURMA</name>
<keyword evidence="3" id="KW-1185">Reference proteome</keyword>
<dbReference type="OrthoDB" id="3367at2759"/>
<evidence type="ECO:0000256" key="1">
    <source>
        <dbReference type="SAM" id="MobiDB-lite"/>
    </source>
</evidence>
<feature type="region of interest" description="Disordered" evidence="1">
    <location>
        <begin position="1"/>
        <end position="40"/>
    </location>
</feature>
<proteinExistence type="predicted"/>
<protein>
    <submittedName>
        <fullName evidence="2">Uncharacterized protein</fullName>
    </submittedName>
</protein>
<sequence>MQHAEYGRPKPSPYVQHHHQSNGPNGQSSSLPLPPEPAELIDRKTYKATSPTCHDFCTYIEPPISLLLIGFSLGQIQMVDFYRSEISKFYNQEV</sequence>
<comment type="caution">
    <text evidence="2">The sequence shown here is derived from an EMBL/GenBank/DDBJ whole genome shotgun (WGS) entry which is preliminary data.</text>
</comment>
<dbReference type="AlphaFoldDB" id="A0A1Y3BL65"/>
<evidence type="ECO:0000313" key="2">
    <source>
        <dbReference type="EMBL" id="OTF81700.1"/>
    </source>
</evidence>
<dbReference type="EMBL" id="MUJZ01012256">
    <property type="protein sequence ID" value="OTF81700.1"/>
    <property type="molecule type" value="Genomic_DNA"/>
</dbReference>
<gene>
    <name evidence="2" type="ORF">BLA29_008354</name>
</gene>
<organism evidence="2 3">
    <name type="scientific">Euroglyphus maynei</name>
    <name type="common">Mayne's house dust mite</name>
    <dbReference type="NCBI Taxonomy" id="6958"/>
    <lineage>
        <taxon>Eukaryota</taxon>
        <taxon>Metazoa</taxon>
        <taxon>Ecdysozoa</taxon>
        <taxon>Arthropoda</taxon>
        <taxon>Chelicerata</taxon>
        <taxon>Arachnida</taxon>
        <taxon>Acari</taxon>
        <taxon>Acariformes</taxon>
        <taxon>Sarcoptiformes</taxon>
        <taxon>Astigmata</taxon>
        <taxon>Psoroptidia</taxon>
        <taxon>Analgoidea</taxon>
        <taxon>Pyroglyphidae</taxon>
        <taxon>Pyroglyphinae</taxon>
        <taxon>Euroglyphus</taxon>
    </lineage>
</organism>
<reference evidence="2 3" key="1">
    <citation type="submission" date="2017-03" db="EMBL/GenBank/DDBJ databases">
        <title>Genome Survey of Euroglyphus maynei.</title>
        <authorList>
            <person name="Arlian L.G."/>
            <person name="Morgan M.S."/>
            <person name="Rider S.D."/>
        </authorList>
    </citation>
    <scope>NUCLEOTIDE SEQUENCE [LARGE SCALE GENOMIC DNA]</scope>
    <source>
        <strain evidence="2">Arlian Lab</strain>
        <tissue evidence="2">Whole body</tissue>
    </source>
</reference>